<dbReference type="PANTHER" id="PTHR13604:SF0">
    <property type="entry name" value="ABASIC SITE PROCESSING PROTEIN HMCES"/>
    <property type="match status" value="1"/>
</dbReference>
<keyword evidence="3" id="KW-0227">DNA damage</keyword>
<dbReference type="EMBL" id="MUKV01000003">
    <property type="protein sequence ID" value="OQS43130.1"/>
    <property type="molecule type" value="Genomic_DNA"/>
</dbReference>
<dbReference type="PANTHER" id="PTHR13604">
    <property type="entry name" value="DC12-RELATED"/>
    <property type="match status" value="1"/>
</dbReference>
<dbReference type="Pfam" id="PF02586">
    <property type="entry name" value="SRAP"/>
    <property type="match status" value="1"/>
</dbReference>
<keyword evidence="2 8" id="KW-0645">Protease</keyword>
<evidence type="ECO:0000256" key="1">
    <source>
        <dbReference type="ARBA" id="ARBA00008136"/>
    </source>
</evidence>
<dbReference type="GO" id="GO:0006508">
    <property type="term" value="P:proteolysis"/>
    <property type="evidence" value="ECO:0007669"/>
    <property type="project" value="UniProtKB-KW"/>
</dbReference>
<dbReference type="GO" id="GO:0008233">
    <property type="term" value="F:peptidase activity"/>
    <property type="evidence" value="ECO:0007669"/>
    <property type="project" value="UniProtKB-KW"/>
</dbReference>
<comment type="similarity">
    <text evidence="1 8">Belongs to the SOS response-associated peptidase family.</text>
</comment>
<dbReference type="AlphaFoldDB" id="A0A1W0D7Y7"/>
<dbReference type="GO" id="GO:0106300">
    <property type="term" value="P:protein-DNA covalent cross-linking repair"/>
    <property type="evidence" value="ECO:0007669"/>
    <property type="project" value="InterPro"/>
</dbReference>
<evidence type="ECO:0000313" key="9">
    <source>
        <dbReference type="EMBL" id="OQS43130.1"/>
    </source>
</evidence>
<evidence type="ECO:0000256" key="5">
    <source>
        <dbReference type="ARBA" id="ARBA00023124"/>
    </source>
</evidence>
<dbReference type="Proteomes" id="UP000192721">
    <property type="component" value="Unassembled WGS sequence"/>
</dbReference>
<dbReference type="SUPFAM" id="SSF143081">
    <property type="entry name" value="BB1717-like"/>
    <property type="match status" value="1"/>
</dbReference>
<reference evidence="9 10" key="1">
    <citation type="submission" date="2017-02" db="EMBL/GenBank/DDBJ databases">
        <title>Chromobacterium haemolyticum H5244.</title>
        <authorList>
            <person name="Gulvik C.A."/>
        </authorList>
    </citation>
    <scope>NUCLEOTIDE SEQUENCE [LARGE SCALE GENOMIC DNA]</scope>
    <source>
        <strain evidence="9 10">H5244</strain>
    </source>
</reference>
<dbReference type="GO" id="GO:0016829">
    <property type="term" value="F:lyase activity"/>
    <property type="evidence" value="ECO:0007669"/>
    <property type="project" value="UniProtKB-KW"/>
</dbReference>
<evidence type="ECO:0000256" key="8">
    <source>
        <dbReference type="RuleBase" id="RU364100"/>
    </source>
</evidence>
<evidence type="ECO:0000256" key="4">
    <source>
        <dbReference type="ARBA" id="ARBA00022801"/>
    </source>
</evidence>
<name>A0A1W0D7Y7_9NEIS</name>
<evidence type="ECO:0000313" key="10">
    <source>
        <dbReference type="Proteomes" id="UP000192721"/>
    </source>
</evidence>
<keyword evidence="4 8" id="KW-0378">Hydrolase</keyword>
<evidence type="ECO:0000256" key="2">
    <source>
        <dbReference type="ARBA" id="ARBA00022670"/>
    </source>
</evidence>
<dbReference type="Gene3D" id="3.90.1680.10">
    <property type="entry name" value="SOS response associated peptidase-like"/>
    <property type="match status" value="1"/>
</dbReference>
<gene>
    <name evidence="9" type="ORF">B0T45_03945</name>
</gene>
<comment type="caution">
    <text evidence="9">The sequence shown here is derived from an EMBL/GenBank/DDBJ whole genome shotgun (WGS) entry which is preliminary data.</text>
</comment>
<proteinExistence type="inferred from homology"/>
<evidence type="ECO:0000256" key="3">
    <source>
        <dbReference type="ARBA" id="ARBA00022763"/>
    </source>
</evidence>
<sequence>MCVNYLCPHPDQLPLFGVEPGGLVWQEEAWQDYAAPFIVAGRQGLELRLGNYGLVPKRHQPDGLRLSTTNARSETVAELKNFRYPWRAGQRCLVPMRAFFEPSYETGRAVRWRIGLADDAPFAVAGLWRAWSEPDGSISHAFTQLTVNAEAHALMRRTHKPEDEKRSLVIVRPEDYLAWLTARRPDDAHRLLRLFPAEEMRAEDAPLAPRQGGSKPAPQPLPRTLGLFD</sequence>
<keyword evidence="7" id="KW-0456">Lyase</keyword>
<dbReference type="InterPro" id="IPR003738">
    <property type="entry name" value="SRAP"/>
</dbReference>
<dbReference type="OrthoDB" id="6192129at2"/>
<dbReference type="GO" id="GO:0003697">
    <property type="term" value="F:single-stranded DNA binding"/>
    <property type="evidence" value="ECO:0007669"/>
    <property type="project" value="InterPro"/>
</dbReference>
<protein>
    <recommendedName>
        <fullName evidence="8">Abasic site processing protein</fullName>
        <ecNumber evidence="8">3.4.-.-</ecNumber>
    </recommendedName>
</protein>
<keyword evidence="5" id="KW-0190">Covalent protein-DNA linkage</keyword>
<evidence type="ECO:0000256" key="7">
    <source>
        <dbReference type="ARBA" id="ARBA00023239"/>
    </source>
</evidence>
<dbReference type="RefSeq" id="WP_052370944.1">
    <property type="nucleotide sequence ID" value="NZ_MUKV01000003.1"/>
</dbReference>
<evidence type="ECO:0000256" key="6">
    <source>
        <dbReference type="ARBA" id="ARBA00023125"/>
    </source>
</evidence>
<keyword evidence="6" id="KW-0238">DNA-binding</keyword>
<organism evidence="9 10">
    <name type="scientific">Chromobacterium haemolyticum</name>
    <dbReference type="NCBI Taxonomy" id="394935"/>
    <lineage>
        <taxon>Bacteria</taxon>
        <taxon>Pseudomonadati</taxon>
        <taxon>Pseudomonadota</taxon>
        <taxon>Betaproteobacteria</taxon>
        <taxon>Neisseriales</taxon>
        <taxon>Chromobacteriaceae</taxon>
        <taxon>Chromobacterium</taxon>
    </lineage>
</organism>
<dbReference type="EC" id="3.4.-.-" evidence="8"/>
<accession>A0A1W0D7Y7</accession>
<dbReference type="InterPro" id="IPR036590">
    <property type="entry name" value="SRAP-like"/>
</dbReference>